<evidence type="ECO:0000313" key="2">
    <source>
        <dbReference type="Proteomes" id="UP000247702"/>
    </source>
</evidence>
<dbReference type="Gene3D" id="1.10.10.60">
    <property type="entry name" value="Homeodomain-like"/>
    <property type="match status" value="1"/>
</dbReference>
<reference evidence="1 2" key="1">
    <citation type="submission" date="2017-11" db="EMBL/GenBank/DDBJ databases">
        <title>The genome of Rhizophagus clarus HR1 reveals common genetic basis of auxotrophy among arbuscular mycorrhizal fungi.</title>
        <authorList>
            <person name="Kobayashi Y."/>
        </authorList>
    </citation>
    <scope>NUCLEOTIDE SEQUENCE [LARGE SCALE GENOMIC DNA]</scope>
    <source>
        <strain evidence="1 2">HR1</strain>
    </source>
</reference>
<evidence type="ECO:0000313" key="1">
    <source>
        <dbReference type="EMBL" id="GBB96889.1"/>
    </source>
</evidence>
<protein>
    <submittedName>
        <fullName evidence="1">Uncharacterized protein</fullName>
    </submittedName>
</protein>
<dbReference type="EMBL" id="BEXD01002072">
    <property type="protein sequence ID" value="GBB96889.1"/>
    <property type="molecule type" value="Genomic_DNA"/>
</dbReference>
<proteinExistence type="predicted"/>
<name>A0A2Z6RHR1_9GLOM</name>
<keyword evidence="2" id="KW-1185">Reference proteome</keyword>
<sequence length="103" mass="11985">MSFKITTLTETQKQELCIYARDNSNRIQTQYISWIEEKWGVTVNKSTIIRILQTAKERLNSKIISSNKKRLRTVMKSTIKNFEEEASSADEVTIAYALPLLRE</sequence>
<dbReference type="AlphaFoldDB" id="A0A2Z6RHR1"/>
<accession>A0A2Z6RHR1</accession>
<comment type="caution">
    <text evidence="1">The sequence shown here is derived from an EMBL/GenBank/DDBJ whole genome shotgun (WGS) entry which is preliminary data.</text>
</comment>
<dbReference type="STRING" id="94130.A0A2Z6RHR1"/>
<dbReference type="Proteomes" id="UP000247702">
    <property type="component" value="Unassembled WGS sequence"/>
</dbReference>
<organism evidence="1 2">
    <name type="scientific">Rhizophagus clarus</name>
    <dbReference type="NCBI Taxonomy" id="94130"/>
    <lineage>
        <taxon>Eukaryota</taxon>
        <taxon>Fungi</taxon>
        <taxon>Fungi incertae sedis</taxon>
        <taxon>Mucoromycota</taxon>
        <taxon>Glomeromycotina</taxon>
        <taxon>Glomeromycetes</taxon>
        <taxon>Glomerales</taxon>
        <taxon>Glomeraceae</taxon>
        <taxon>Rhizophagus</taxon>
    </lineage>
</organism>
<gene>
    <name evidence="1" type="ORF">RclHR1_28630001</name>
</gene>